<accession>A0A1D1W4J7</accession>
<dbReference type="PANTHER" id="PTHR31569:SF4">
    <property type="entry name" value="SWIM-TYPE DOMAIN-CONTAINING PROTEIN"/>
    <property type="match status" value="1"/>
</dbReference>
<dbReference type="OrthoDB" id="10058032at2759"/>
<evidence type="ECO:0000313" key="2">
    <source>
        <dbReference type="Proteomes" id="UP000186922"/>
    </source>
</evidence>
<evidence type="ECO:0008006" key="3">
    <source>
        <dbReference type="Google" id="ProtNLM"/>
    </source>
</evidence>
<comment type="caution">
    <text evidence="1">The sequence shown here is derived from an EMBL/GenBank/DDBJ whole genome shotgun (WGS) entry which is preliminary data.</text>
</comment>
<protein>
    <recommendedName>
        <fullName evidence="3">MULE transposase domain-containing protein</fullName>
    </recommendedName>
</protein>
<organism evidence="1 2">
    <name type="scientific">Ramazzottius varieornatus</name>
    <name type="common">Water bear</name>
    <name type="synonym">Tardigrade</name>
    <dbReference type="NCBI Taxonomy" id="947166"/>
    <lineage>
        <taxon>Eukaryota</taxon>
        <taxon>Metazoa</taxon>
        <taxon>Ecdysozoa</taxon>
        <taxon>Tardigrada</taxon>
        <taxon>Eutardigrada</taxon>
        <taxon>Parachela</taxon>
        <taxon>Hypsibioidea</taxon>
        <taxon>Ramazzottiidae</taxon>
        <taxon>Ramazzottius</taxon>
    </lineage>
</organism>
<keyword evidence="2" id="KW-1185">Reference proteome</keyword>
<reference evidence="1 2" key="1">
    <citation type="journal article" date="2016" name="Nat. Commun.">
        <title>Extremotolerant tardigrade genome and improved radiotolerance of human cultured cells by tardigrade-unique protein.</title>
        <authorList>
            <person name="Hashimoto T."/>
            <person name="Horikawa D.D."/>
            <person name="Saito Y."/>
            <person name="Kuwahara H."/>
            <person name="Kozuka-Hata H."/>
            <person name="Shin-I T."/>
            <person name="Minakuchi Y."/>
            <person name="Ohishi K."/>
            <person name="Motoyama A."/>
            <person name="Aizu T."/>
            <person name="Enomoto A."/>
            <person name="Kondo K."/>
            <person name="Tanaka S."/>
            <person name="Hara Y."/>
            <person name="Koshikawa S."/>
            <person name="Sagara H."/>
            <person name="Miura T."/>
            <person name="Yokobori S."/>
            <person name="Miyagawa K."/>
            <person name="Suzuki Y."/>
            <person name="Kubo T."/>
            <person name="Oyama M."/>
            <person name="Kohara Y."/>
            <person name="Fujiyama A."/>
            <person name="Arakawa K."/>
            <person name="Katayama T."/>
            <person name="Toyoda A."/>
            <person name="Kunieda T."/>
        </authorList>
    </citation>
    <scope>NUCLEOTIDE SEQUENCE [LARGE SCALE GENOMIC DNA]</scope>
    <source>
        <strain evidence="1 2">YOKOZUNA-1</strain>
    </source>
</reference>
<dbReference type="AlphaFoldDB" id="A0A1D1W4J7"/>
<dbReference type="PANTHER" id="PTHR31569">
    <property type="entry name" value="SWIM-TYPE DOMAIN-CONTAINING PROTEIN"/>
    <property type="match status" value="1"/>
</dbReference>
<name>A0A1D1W4J7_RAMVA</name>
<dbReference type="STRING" id="947166.A0A1D1W4J7"/>
<evidence type="ECO:0000313" key="1">
    <source>
        <dbReference type="EMBL" id="GAV06334.1"/>
    </source>
</evidence>
<dbReference type="Proteomes" id="UP000186922">
    <property type="component" value="Unassembled WGS sequence"/>
</dbReference>
<sequence length="120" mass="14498">MLDKDFVKLKLAEEEFPVRRLLCVFHVIKVVKTRVARSDPLVAYKQEILTAFRRALYTFTRAAFEAKWRELIEVCPDHLNEYFRDNWYPIADKWVMHHRKNLPALGNTTNNRIERFNLQY</sequence>
<dbReference type="InterPro" id="IPR052579">
    <property type="entry name" value="Zinc_finger_SWIM"/>
</dbReference>
<gene>
    <name evidence="1" type="primary">RvY_16344-1</name>
    <name evidence="1" type="synonym">RvY_16344.1</name>
    <name evidence="1" type="ORF">RvY_16344</name>
</gene>
<proteinExistence type="predicted"/>
<dbReference type="EMBL" id="BDGG01000013">
    <property type="protein sequence ID" value="GAV06334.1"/>
    <property type="molecule type" value="Genomic_DNA"/>
</dbReference>